<gene>
    <name evidence="1" type="ORF">MSG28_010415</name>
</gene>
<name>A0ACC0KL71_CHOFU</name>
<comment type="caution">
    <text evidence="1">The sequence shown here is derived from an EMBL/GenBank/DDBJ whole genome shotgun (WGS) entry which is preliminary data.</text>
</comment>
<dbReference type="Proteomes" id="UP001064048">
    <property type="component" value="Chromosome 17"/>
</dbReference>
<reference evidence="1 2" key="1">
    <citation type="journal article" date="2022" name="Genome Biol. Evol.">
        <title>The Spruce Budworm Genome: Reconstructing the Evolutionary History of Antifreeze Proteins.</title>
        <authorList>
            <person name="Beliveau C."/>
            <person name="Gagne P."/>
            <person name="Picq S."/>
            <person name="Vernygora O."/>
            <person name="Keeling C.I."/>
            <person name="Pinkney K."/>
            <person name="Doucet D."/>
            <person name="Wen F."/>
            <person name="Johnston J.S."/>
            <person name="Maaroufi H."/>
            <person name="Boyle B."/>
            <person name="Laroche J."/>
            <person name="Dewar K."/>
            <person name="Juretic N."/>
            <person name="Blackburn G."/>
            <person name="Nisole A."/>
            <person name="Brunet B."/>
            <person name="Brandao M."/>
            <person name="Lumley L."/>
            <person name="Duan J."/>
            <person name="Quan G."/>
            <person name="Lucarotti C.J."/>
            <person name="Roe A.D."/>
            <person name="Sperling F.A.H."/>
            <person name="Levesque R.C."/>
            <person name="Cusson M."/>
        </authorList>
    </citation>
    <scope>NUCLEOTIDE SEQUENCE [LARGE SCALE GENOMIC DNA]</scope>
    <source>
        <strain evidence="1">Glfc:IPQL:Cfum</strain>
    </source>
</reference>
<dbReference type="EMBL" id="CM046117">
    <property type="protein sequence ID" value="KAI8437025.1"/>
    <property type="molecule type" value="Genomic_DNA"/>
</dbReference>
<keyword evidence="2" id="KW-1185">Reference proteome</keyword>
<evidence type="ECO:0000313" key="2">
    <source>
        <dbReference type="Proteomes" id="UP001064048"/>
    </source>
</evidence>
<proteinExistence type="predicted"/>
<evidence type="ECO:0000313" key="1">
    <source>
        <dbReference type="EMBL" id="KAI8437025.1"/>
    </source>
</evidence>
<sequence>MSSYDFIRFCQSVISDMEWTNEKYLRFIDDYKKASVLWDIRNPDYKNNSKKRSVVAGLAQKYCVEDGALKKKIKNLRSAFHREHHRLTNRKGGSVDESRKWFAYDALRFILDVTGSCGGVLLLCQQPTNCNFYDDKVLLFYFDFGCYDIPMKFN</sequence>
<accession>A0ACC0KL71</accession>
<organism evidence="1 2">
    <name type="scientific">Choristoneura fumiferana</name>
    <name type="common">Spruce budworm moth</name>
    <name type="synonym">Archips fumiferana</name>
    <dbReference type="NCBI Taxonomy" id="7141"/>
    <lineage>
        <taxon>Eukaryota</taxon>
        <taxon>Metazoa</taxon>
        <taxon>Ecdysozoa</taxon>
        <taxon>Arthropoda</taxon>
        <taxon>Hexapoda</taxon>
        <taxon>Insecta</taxon>
        <taxon>Pterygota</taxon>
        <taxon>Neoptera</taxon>
        <taxon>Endopterygota</taxon>
        <taxon>Lepidoptera</taxon>
        <taxon>Glossata</taxon>
        <taxon>Ditrysia</taxon>
        <taxon>Tortricoidea</taxon>
        <taxon>Tortricidae</taxon>
        <taxon>Tortricinae</taxon>
        <taxon>Choristoneura</taxon>
    </lineage>
</organism>
<protein>
    <submittedName>
        <fullName evidence="1">Uncharacterized protein</fullName>
    </submittedName>
</protein>